<dbReference type="EMBL" id="JPMI01000407">
    <property type="protein sequence ID" value="KFA87005.1"/>
    <property type="molecule type" value="Genomic_DNA"/>
</dbReference>
<evidence type="ECO:0000256" key="1">
    <source>
        <dbReference type="ARBA" id="ARBA00006484"/>
    </source>
</evidence>
<dbReference type="InterPro" id="IPR036291">
    <property type="entry name" value="NAD(P)-bd_dom_sf"/>
</dbReference>
<dbReference type="Pfam" id="PF13561">
    <property type="entry name" value="adh_short_C2"/>
    <property type="match status" value="1"/>
</dbReference>
<dbReference type="SUPFAM" id="SSF51735">
    <property type="entry name" value="NAD(P)-binding Rossmann-fold domains"/>
    <property type="match status" value="1"/>
</dbReference>
<dbReference type="Gene3D" id="3.40.50.720">
    <property type="entry name" value="NAD(P)-binding Rossmann-like Domain"/>
    <property type="match status" value="1"/>
</dbReference>
<accession>A0A084SEX0</accession>
<sequence length="282" mass="29970">MQGMNVVVTGANSGVGFELTRKLLEGGARVVALVRSGFAPGNALIDAALGDGRLRVYRADFSDVASLSAALALLLQQETRVEVLFNNAGVSVGGGARSKQGRELHFEVNTVAPYLLTLALKPLLRLGAAKTVINTSSNALLTVKRFDSRTLENPTDLRKLFGPYATSKLALSLWTRELAPRLAEEGIQIRSVCPGPNKTPMSAGDGMPGWLRPLTHLFFSPPTHGAARLYDAAFGAYPGTPGGFINKGKDTPLRFTDQAGDVLAQVDAIYQRELADGIAGPR</sequence>
<evidence type="ECO:0000256" key="2">
    <source>
        <dbReference type="ARBA" id="ARBA00023002"/>
    </source>
</evidence>
<protein>
    <submittedName>
        <fullName evidence="3">Short-chain dehydrogenase</fullName>
    </submittedName>
</protein>
<dbReference type="PROSITE" id="PS00061">
    <property type="entry name" value="ADH_SHORT"/>
    <property type="match status" value="1"/>
</dbReference>
<name>A0A084SEX0_9BACT</name>
<dbReference type="PANTHER" id="PTHR24320:SF148">
    <property type="entry name" value="NAD(P)-BINDING ROSSMANN-FOLD SUPERFAMILY PROTEIN"/>
    <property type="match status" value="1"/>
</dbReference>
<dbReference type="InterPro" id="IPR002347">
    <property type="entry name" value="SDR_fam"/>
</dbReference>
<dbReference type="RefSeq" id="WP_043413845.1">
    <property type="nucleotide sequence ID" value="NZ_JPMI01000407.1"/>
</dbReference>
<comment type="caution">
    <text evidence="3">The sequence shown here is derived from an EMBL/GenBank/DDBJ whole genome shotgun (WGS) entry which is preliminary data.</text>
</comment>
<dbReference type="Proteomes" id="UP000028547">
    <property type="component" value="Unassembled WGS sequence"/>
</dbReference>
<evidence type="ECO:0000313" key="3">
    <source>
        <dbReference type="EMBL" id="KFA87005.1"/>
    </source>
</evidence>
<dbReference type="PRINTS" id="PR00081">
    <property type="entry name" value="GDHRDH"/>
</dbReference>
<evidence type="ECO:0000313" key="4">
    <source>
        <dbReference type="Proteomes" id="UP000028547"/>
    </source>
</evidence>
<dbReference type="GO" id="GO:0016491">
    <property type="term" value="F:oxidoreductase activity"/>
    <property type="evidence" value="ECO:0007669"/>
    <property type="project" value="UniProtKB-KW"/>
</dbReference>
<organism evidence="3 4">
    <name type="scientific">Archangium violaceum Cb vi76</name>
    <dbReference type="NCBI Taxonomy" id="1406225"/>
    <lineage>
        <taxon>Bacteria</taxon>
        <taxon>Pseudomonadati</taxon>
        <taxon>Myxococcota</taxon>
        <taxon>Myxococcia</taxon>
        <taxon>Myxococcales</taxon>
        <taxon>Cystobacterineae</taxon>
        <taxon>Archangiaceae</taxon>
        <taxon>Archangium</taxon>
    </lineage>
</organism>
<dbReference type="AlphaFoldDB" id="A0A084SEX0"/>
<reference evidence="3 4" key="1">
    <citation type="submission" date="2014-07" db="EMBL/GenBank/DDBJ databases">
        <title>Draft Genome Sequence of Gephyronic Acid Producer, Cystobacter violaceus Strain Cb vi76.</title>
        <authorList>
            <person name="Stevens D.C."/>
            <person name="Young J."/>
            <person name="Carmichael R."/>
            <person name="Tan J."/>
            <person name="Taylor R.E."/>
        </authorList>
    </citation>
    <scope>NUCLEOTIDE SEQUENCE [LARGE SCALE GENOMIC DNA]</scope>
    <source>
        <strain evidence="3 4">Cb vi76</strain>
    </source>
</reference>
<gene>
    <name evidence="3" type="ORF">Q664_50710</name>
</gene>
<dbReference type="InterPro" id="IPR020904">
    <property type="entry name" value="Sc_DH/Rdtase_CS"/>
</dbReference>
<keyword evidence="2" id="KW-0560">Oxidoreductase</keyword>
<dbReference type="PANTHER" id="PTHR24320">
    <property type="entry name" value="RETINOL DEHYDROGENASE"/>
    <property type="match status" value="1"/>
</dbReference>
<comment type="similarity">
    <text evidence="1">Belongs to the short-chain dehydrogenases/reductases (SDR) family.</text>
</comment>
<proteinExistence type="inferred from homology"/>